<keyword evidence="2" id="KW-1185">Reference proteome</keyword>
<reference evidence="1 2" key="1">
    <citation type="submission" date="2024-04" db="EMBL/GenBank/DDBJ databases">
        <authorList>
            <person name="Waldvogel A.-M."/>
            <person name="Schoenle A."/>
        </authorList>
    </citation>
    <scope>NUCLEOTIDE SEQUENCE [LARGE SCALE GENOMIC DNA]</scope>
</reference>
<dbReference type="AlphaFoldDB" id="A0AAV2J359"/>
<accession>A0AAV2J359</accession>
<proteinExistence type="predicted"/>
<dbReference type="EMBL" id="OZ035832">
    <property type="protein sequence ID" value="CAL1571745.1"/>
    <property type="molecule type" value="Genomic_DNA"/>
</dbReference>
<gene>
    <name evidence="1" type="ORF">KC01_LOCUS3837</name>
</gene>
<protein>
    <submittedName>
        <fullName evidence="1">Uncharacterized protein</fullName>
    </submittedName>
</protein>
<organism evidence="1 2">
    <name type="scientific">Knipowitschia caucasica</name>
    <name type="common">Caucasian dwarf goby</name>
    <name type="synonym">Pomatoschistus caucasicus</name>
    <dbReference type="NCBI Taxonomy" id="637954"/>
    <lineage>
        <taxon>Eukaryota</taxon>
        <taxon>Metazoa</taxon>
        <taxon>Chordata</taxon>
        <taxon>Craniata</taxon>
        <taxon>Vertebrata</taxon>
        <taxon>Euteleostomi</taxon>
        <taxon>Actinopterygii</taxon>
        <taxon>Neopterygii</taxon>
        <taxon>Teleostei</taxon>
        <taxon>Neoteleostei</taxon>
        <taxon>Acanthomorphata</taxon>
        <taxon>Gobiaria</taxon>
        <taxon>Gobiiformes</taxon>
        <taxon>Gobioidei</taxon>
        <taxon>Gobiidae</taxon>
        <taxon>Gobiinae</taxon>
        <taxon>Knipowitschia</taxon>
    </lineage>
</organism>
<evidence type="ECO:0000313" key="2">
    <source>
        <dbReference type="Proteomes" id="UP001497482"/>
    </source>
</evidence>
<evidence type="ECO:0000313" key="1">
    <source>
        <dbReference type="EMBL" id="CAL1571745.1"/>
    </source>
</evidence>
<dbReference type="Proteomes" id="UP001497482">
    <property type="component" value="Chromosome 10"/>
</dbReference>
<name>A0AAV2J359_KNICA</name>
<sequence>MDHYNNSLSSILDTHVPLETRSVTFTRSAPWYTNQLRAMKRSGSVLERAYTTSGLTVHKLAYQRHQKSYSKALSSASCVPITPQQ</sequence>